<dbReference type="PROSITE" id="PS00622">
    <property type="entry name" value="HTH_LUXR_1"/>
    <property type="match status" value="1"/>
</dbReference>
<organism evidence="7 8">
    <name type="scientific">Inquilinus limosus</name>
    <dbReference type="NCBI Taxonomy" id="171674"/>
    <lineage>
        <taxon>Bacteria</taxon>
        <taxon>Pseudomonadati</taxon>
        <taxon>Pseudomonadota</taxon>
        <taxon>Alphaproteobacteria</taxon>
        <taxon>Rhodospirillales</taxon>
        <taxon>Rhodospirillaceae</taxon>
        <taxon>Inquilinus</taxon>
    </lineage>
</organism>
<dbReference type="Proteomes" id="UP000700706">
    <property type="component" value="Unassembled WGS sequence"/>
</dbReference>
<feature type="modified residue" description="4-aspartylphosphate" evidence="4">
    <location>
        <position position="120"/>
    </location>
</feature>
<keyword evidence="1" id="KW-0805">Transcription regulation</keyword>
<dbReference type="SUPFAM" id="SSF52172">
    <property type="entry name" value="CheY-like"/>
    <property type="match status" value="1"/>
</dbReference>
<dbReference type="Gene3D" id="1.10.10.10">
    <property type="entry name" value="Winged helix-like DNA-binding domain superfamily/Winged helix DNA-binding domain"/>
    <property type="match status" value="1"/>
</dbReference>
<evidence type="ECO:0000256" key="4">
    <source>
        <dbReference type="PROSITE-ProRule" id="PRU00169"/>
    </source>
</evidence>
<sequence length="270" mass="29511">MISHSYHSALAQIRRNPLPEIGLARSRAAEPARIDFLERGKLLELGLGRGTPASPIVASAPSSSDVDCTPTVFIVDNDVSARESLADLIRISGWRAEAFGSAFGFLERPHVSVPSCVVLDLRLPDLSGLELQRRITAERSGMPVIFLTGYSDVPVAVQAMKAGAVEFFMKPFDDEELLTAVGRALEASRTGLEHEAELLALRRRHEALSGREQEVMALVVRGLLNKQVGFELGISEITVKAHRGRVMRKMQANSLADLITMAARLGLRRH</sequence>
<feature type="domain" description="Response regulatory" evidence="6">
    <location>
        <begin position="71"/>
        <end position="185"/>
    </location>
</feature>
<dbReference type="SMART" id="SM00448">
    <property type="entry name" value="REC"/>
    <property type="match status" value="1"/>
</dbReference>
<keyword evidence="3" id="KW-0804">Transcription</keyword>
<dbReference type="InterPro" id="IPR016032">
    <property type="entry name" value="Sig_transdc_resp-reg_C-effctor"/>
</dbReference>
<evidence type="ECO:0000313" key="7">
    <source>
        <dbReference type="EMBL" id="MBW8729272.1"/>
    </source>
</evidence>
<dbReference type="EMBL" id="JAEKLZ010000509">
    <property type="protein sequence ID" value="MBW8729272.1"/>
    <property type="molecule type" value="Genomic_DNA"/>
</dbReference>
<dbReference type="InterPro" id="IPR000792">
    <property type="entry name" value="Tscrpt_reg_LuxR_C"/>
</dbReference>
<dbReference type="Pfam" id="PF00072">
    <property type="entry name" value="Response_reg"/>
    <property type="match status" value="1"/>
</dbReference>
<dbReference type="GO" id="GO:0003677">
    <property type="term" value="F:DNA binding"/>
    <property type="evidence" value="ECO:0007669"/>
    <property type="project" value="UniProtKB-KW"/>
</dbReference>
<accession>A0A952FRB1</accession>
<dbReference type="PROSITE" id="PS50043">
    <property type="entry name" value="HTH_LUXR_2"/>
    <property type="match status" value="1"/>
</dbReference>
<dbReference type="PRINTS" id="PR00038">
    <property type="entry name" value="HTHLUXR"/>
</dbReference>
<dbReference type="InterPro" id="IPR011006">
    <property type="entry name" value="CheY-like_superfamily"/>
</dbReference>
<name>A0A952FRB1_9PROT</name>
<evidence type="ECO:0000313" key="8">
    <source>
        <dbReference type="Proteomes" id="UP000700706"/>
    </source>
</evidence>
<dbReference type="InterPro" id="IPR001789">
    <property type="entry name" value="Sig_transdc_resp-reg_receiver"/>
</dbReference>
<dbReference type="AlphaFoldDB" id="A0A952FRB1"/>
<evidence type="ECO:0000256" key="2">
    <source>
        <dbReference type="ARBA" id="ARBA00023125"/>
    </source>
</evidence>
<gene>
    <name evidence="7" type="ORF">JF625_29490</name>
</gene>
<dbReference type="GO" id="GO:0006355">
    <property type="term" value="P:regulation of DNA-templated transcription"/>
    <property type="evidence" value="ECO:0007669"/>
    <property type="project" value="InterPro"/>
</dbReference>
<dbReference type="PROSITE" id="PS50110">
    <property type="entry name" value="RESPONSE_REGULATORY"/>
    <property type="match status" value="1"/>
</dbReference>
<keyword evidence="4" id="KW-0597">Phosphoprotein</keyword>
<evidence type="ECO:0000256" key="1">
    <source>
        <dbReference type="ARBA" id="ARBA00023015"/>
    </source>
</evidence>
<dbReference type="Pfam" id="PF00196">
    <property type="entry name" value="GerE"/>
    <property type="match status" value="1"/>
</dbReference>
<dbReference type="CDD" id="cd06170">
    <property type="entry name" value="LuxR_C_like"/>
    <property type="match status" value="1"/>
</dbReference>
<dbReference type="Gene3D" id="3.40.50.2300">
    <property type="match status" value="1"/>
</dbReference>
<dbReference type="CDD" id="cd17537">
    <property type="entry name" value="REC_FixJ"/>
    <property type="match status" value="1"/>
</dbReference>
<dbReference type="GO" id="GO:0000160">
    <property type="term" value="P:phosphorelay signal transduction system"/>
    <property type="evidence" value="ECO:0007669"/>
    <property type="project" value="InterPro"/>
</dbReference>
<evidence type="ECO:0000259" key="6">
    <source>
        <dbReference type="PROSITE" id="PS50110"/>
    </source>
</evidence>
<dbReference type="InterPro" id="IPR036388">
    <property type="entry name" value="WH-like_DNA-bd_sf"/>
</dbReference>
<comment type="caution">
    <text evidence="7">The sequence shown here is derived from an EMBL/GenBank/DDBJ whole genome shotgun (WGS) entry which is preliminary data.</text>
</comment>
<evidence type="ECO:0000259" key="5">
    <source>
        <dbReference type="PROSITE" id="PS50043"/>
    </source>
</evidence>
<feature type="domain" description="HTH luxR-type" evidence="5">
    <location>
        <begin position="201"/>
        <end position="266"/>
    </location>
</feature>
<protein>
    <submittedName>
        <fullName evidence="7">Response regulator transcription factor</fullName>
    </submittedName>
</protein>
<keyword evidence="2" id="KW-0238">DNA-binding</keyword>
<dbReference type="PANTHER" id="PTHR44688:SF16">
    <property type="entry name" value="DNA-BINDING TRANSCRIPTIONAL ACTIVATOR DEVR_DOSR"/>
    <property type="match status" value="1"/>
</dbReference>
<dbReference type="SUPFAM" id="SSF46894">
    <property type="entry name" value="C-terminal effector domain of the bipartite response regulators"/>
    <property type="match status" value="1"/>
</dbReference>
<dbReference type="SMART" id="SM00421">
    <property type="entry name" value="HTH_LUXR"/>
    <property type="match status" value="1"/>
</dbReference>
<evidence type="ECO:0000256" key="3">
    <source>
        <dbReference type="ARBA" id="ARBA00023163"/>
    </source>
</evidence>
<dbReference type="PANTHER" id="PTHR44688">
    <property type="entry name" value="DNA-BINDING TRANSCRIPTIONAL ACTIVATOR DEVR_DOSR"/>
    <property type="match status" value="1"/>
</dbReference>
<proteinExistence type="predicted"/>
<reference evidence="7" key="1">
    <citation type="submission" date="2020-06" db="EMBL/GenBank/DDBJ databases">
        <title>Stable isotope informed genome-resolved metagenomics uncovers potential trophic interactions in rhizosphere soil.</title>
        <authorList>
            <person name="Starr E.P."/>
            <person name="Shi S."/>
            <person name="Blazewicz S.J."/>
            <person name="Koch B.J."/>
            <person name="Probst A.J."/>
            <person name="Hungate B.A."/>
            <person name="Pett-Ridge J."/>
            <person name="Firestone M.K."/>
            <person name="Banfield J.F."/>
        </authorList>
    </citation>
    <scope>NUCLEOTIDE SEQUENCE</scope>
    <source>
        <strain evidence="7">YM_69_17</strain>
    </source>
</reference>